<dbReference type="Proteomes" id="UP001381693">
    <property type="component" value="Unassembled WGS sequence"/>
</dbReference>
<evidence type="ECO:0000313" key="1">
    <source>
        <dbReference type="EMBL" id="KAK7077257.1"/>
    </source>
</evidence>
<name>A0AAN9AB49_HALRR</name>
<protein>
    <submittedName>
        <fullName evidence="1">Uncharacterized protein</fullName>
    </submittedName>
</protein>
<proteinExistence type="predicted"/>
<feature type="non-terminal residue" evidence="1">
    <location>
        <position position="84"/>
    </location>
</feature>
<organism evidence="1 2">
    <name type="scientific">Halocaridina rubra</name>
    <name type="common">Hawaiian red shrimp</name>
    <dbReference type="NCBI Taxonomy" id="373956"/>
    <lineage>
        <taxon>Eukaryota</taxon>
        <taxon>Metazoa</taxon>
        <taxon>Ecdysozoa</taxon>
        <taxon>Arthropoda</taxon>
        <taxon>Crustacea</taxon>
        <taxon>Multicrustacea</taxon>
        <taxon>Malacostraca</taxon>
        <taxon>Eumalacostraca</taxon>
        <taxon>Eucarida</taxon>
        <taxon>Decapoda</taxon>
        <taxon>Pleocyemata</taxon>
        <taxon>Caridea</taxon>
        <taxon>Atyoidea</taxon>
        <taxon>Atyidae</taxon>
        <taxon>Halocaridina</taxon>
    </lineage>
</organism>
<comment type="caution">
    <text evidence="1">The sequence shown here is derived from an EMBL/GenBank/DDBJ whole genome shotgun (WGS) entry which is preliminary data.</text>
</comment>
<dbReference type="AlphaFoldDB" id="A0AAN9AB49"/>
<dbReference type="EMBL" id="JAXCGZ010009448">
    <property type="protein sequence ID" value="KAK7077257.1"/>
    <property type="molecule type" value="Genomic_DNA"/>
</dbReference>
<reference evidence="1 2" key="1">
    <citation type="submission" date="2023-11" db="EMBL/GenBank/DDBJ databases">
        <title>Halocaridina rubra genome assembly.</title>
        <authorList>
            <person name="Smith C."/>
        </authorList>
    </citation>
    <scope>NUCLEOTIDE SEQUENCE [LARGE SCALE GENOMIC DNA]</scope>
    <source>
        <strain evidence="1">EP-1</strain>
        <tissue evidence="1">Whole</tissue>
    </source>
</reference>
<accession>A0AAN9AB49</accession>
<keyword evidence="2" id="KW-1185">Reference proteome</keyword>
<sequence length="84" mass="9036">MPHHEQSDCPVNTPAVIGLVNQDGVAKPHKDASRMSCYPPATYIPSTLSVTSSTLQSVIALCSSPHLTFHQLSHPICINISFLP</sequence>
<evidence type="ECO:0000313" key="2">
    <source>
        <dbReference type="Proteomes" id="UP001381693"/>
    </source>
</evidence>
<gene>
    <name evidence="1" type="ORF">SK128_001209</name>
</gene>